<dbReference type="CDD" id="cd08939">
    <property type="entry name" value="KDSR-like_SDR_c"/>
    <property type="match status" value="1"/>
</dbReference>
<dbReference type="Proteomes" id="UP000240883">
    <property type="component" value="Unassembled WGS sequence"/>
</dbReference>
<dbReference type="EMBL" id="KZ678153">
    <property type="protein sequence ID" value="PSN59732.1"/>
    <property type="molecule type" value="Genomic_DNA"/>
</dbReference>
<dbReference type="PANTHER" id="PTHR43550:SF3">
    <property type="entry name" value="3-KETODIHYDROSPHINGOSINE REDUCTASE"/>
    <property type="match status" value="1"/>
</dbReference>
<evidence type="ECO:0000256" key="4">
    <source>
        <dbReference type="ARBA" id="ARBA00022824"/>
    </source>
</evidence>
<dbReference type="Gene3D" id="3.40.50.720">
    <property type="entry name" value="NAD(P)-binding Rossmann-like Domain"/>
    <property type="match status" value="1"/>
</dbReference>
<dbReference type="InterPro" id="IPR045022">
    <property type="entry name" value="KDSR-like"/>
</dbReference>
<dbReference type="PRINTS" id="PR00081">
    <property type="entry name" value="GDHRDH"/>
</dbReference>
<evidence type="ECO:0000256" key="8">
    <source>
        <dbReference type="ARBA" id="ARBA00023098"/>
    </source>
</evidence>
<dbReference type="GO" id="GO:0030148">
    <property type="term" value="P:sphingolipid biosynthetic process"/>
    <property type="evidence" value="ECO:0007669"/>
    <property type="project" value="InterPro"/>
</dbReference>
<evidence type="ECO:0000256" key="3">
    <source>
        <dbReference type="ARBA" id="ARBA00004991"/>
    </source>
</evidence>
<evidence type="ECO:0000313" key="13">
    <source>
        <dbReference type="Proteomes" id="UP000240883"/>
    </source>
</evidence>
<keyword evidence="5" id="KW-0521">NADP</keyword>
<dbReference type="SUPFAM" id="SSF51735">
    <property type="entry name" value="NAD(P)-binding Rossmann-fold domains"/>
    <property type="match status" value="1"/>
</dbReference>
<comment type="catalytic activity">
    <reaction evidence="11">
        <text>sphinganine + NADP(+) = 3-oxosphinganine + NADPH + H(+)</text>
        <dbReference type="Rhea" id="RHEA:22640"/>
        <dbReference type="ChEBI" id="CHEBI:15378"/>
        <dbReference type="ChEBI" id="CHEBI:57783"/>
        <dbReference type="ChEBI" id="CHEBI:57817"/>
        <dbReference type="ChEBI" id="CHEBI:58299"/>
        <dbReference type="ChEBI" id="CHEBI:58349"/>
        <dbReference type="EC" id="1.1.1.102"/>
    </reaction>
    <physiologicalReaction direction="right-to-left" evidence="11">
        <dbReference type="Rhea" id="RHEA:22642"/>
    </physiologicalReaction>
</comment>
<evidence type="ECO:0000256" key="7">
    <source>
        <dbReference type="ARBA" id="ARBA00023002"/>
    </source>
</evidence>
<dbReference type="GO" id="GO:0006666">
    <property type="term" value="P:3-keto-sphinganine metabolic process"/>
    <property type="evidence" value="ECO:0007669"/>
    <property type="project" value="InterPro"/>
</dbReference>
<dbReference type="EC" id="1.1.1.102" evidence="9"/>
<dbReference type="Pfam" id="PF00106">
    <property type="entry name" value="adh_short"/>
    <property type="match status" value="1"/>
</dbReference>
<protein>
    <recommendedName>
        <fullName evidence="9">3-dehydrosphinganine reductase</fullName>
        <ecNumber evidence="9">1.1.1.102</ecNumber>
    </recommendedName>
</protein>
<evidence type="ECO:0000256" key="5">
    <source>
        <dbReference type="ARBA" id="ARBA00022857"/>
    </source>
</evidence>
<organism evidence="12 13">
    <name type="scientific">Corynespora cassiicola Philippines</name>
    <dbReference type="NCBI Taxonomy" id="1448308"/>
    <lineage>
        <taxon>Eukaryota</taxon>
        <taxon>Fungi</taxon>
        <taxon>Dikarya</taxon>
        <taxon>Ascomycota</taxon>
        <taxon>Pezizomycotina</taxon>
        <taxon>Dothideomycetes</taxon>
        <taxon>Pleosporomycetidae</taxon>
        <taxon>Pleosporales</taxon>
        <taxon>Corynesporascaceae</taxon>
        <taxon>Corynespora</taxon>
    </lineage>
</organism>
<dbReference type="GO" id="GO:0047560">
    <property type="term" value="F:3-dehydrosphinganine reductase activity"/>
    <property type="evidence" value="ECO:0007669"/>
    <property type="project" value="UniProtKB-EC"/>
</dbReference>
<keyword evidence="13" id="KW-1185">Reference proteome</keyword>
<keyword evidence="7" id="KW-0560">Oxidoreductase</keyword>
<gene>
    <name evidence="12" type="ORF">BS50DRAFT_536887</name>
</gene>
<proteinExistence type="predicted"/>
<accession>A0A2T2N2R6</accession>
<dbReference type="AlphaFoldDB" id="A0A2T2N2R6"/>
<evidence type="ECO:0000256" key="2">
    <source>
        <dbReference type="ARBA" id="ARBA00004760"/>
    </source>
</evidence>
<comment type="function">
    <text evidence="10">Catalyzes the reduction of 3'-oxosphinganine (3-ketodihydrosphingosine/KDS) to sphinganine (dihydrosphingosine/DHS), the second step of de novo sphingolipid biosynthesis.</text>
</comment>
<evidence type="ECO:0000256" key="6">
    <source>
        <dbReference type="ARBA" id="ARBA00022919"/>
    </source>
</evidence>
<evidence type="ECO:0000256" key="11">
    <source>
        <dbReference type="ARBA" id="ARBA00048930"/>
    </source>
</evidence>
<dbReference type="STRING" id="1448308.A0A2T2N2R6"/>
<sequence length="367" mass="39696">MEYLFPAALTVLLVTATYVSLDIMGFLPGKNKFQVDGRTIILTGASQGMGKEAAKLLSQRGANIVLVARDVAKLESALAYVKAAAKNPSTQRFLTISADVSVESENGRLLAEATAWNHGKTPEIVWANAGVSTPGLYIETSIETLRKQMDINYWAAAYLAHHTLRAWLYPSTPYGPQGKGASSEAPRHFIVTSSSAAYVGIAGYSPYQPAKAALRFLCDSLRNEVQLYNGARRSNKATGTHPAPFDVHIQSIFPGNISSPGHANEDKTKPPVTFILEESDPVQTELQAASAAIAGLERGNYMTPTNWLGQLMRFGSLGGAPRDNIVVDTLGSWIAAIVWLFMVPDLEGKVWGWGKKEGMAKFRPNAQ</sequence>
<dbReference type="GO" id="GO:0005789">
    <property type="term" value="C:endoplasmic reticulum membrane"/>
    <property type="evidence" value="ECO:0007669"/>
    <property type="project" value="TreeGrafter"/>
</dbReference>
<comment type="pathway">
    <text evidence="3">Sphingolipid metabolism.</text>
</comment>
<evidence type="ECO:0000256" key="1">
    <source>
        <dbReference type="ARBA" id="ARBA00004240"/>
    </source>
</evidence>
<keyword evidence="4" id="KW-0256">Endoplasmic reticulum</keyword>
<reference evidence="12 13" key="1">
    <citation type="journal article" date="2018" name="Front. Microbiol.">
        <title>Genome-Wide Analysis of Corynespora cassiicola Leaf Fall Disease Putative Effectors.</title>
        <authorList>
            <person name="Lopez D."/>
            <person name="Ribeiro S."/>
            <person name="Label P."/>
            <person name="Fumanal B."/>
            <person name="Venisse J.S."/>
            <person name="Kohler A."/>
            <person name="de Oliveira R.R."/>
            <person name="Labutti K."/>
            <person name="Lipzen A."/>
            <person name="Lail K."/>
            <person name="Bauer D."/>
            <person name="Ohm R.A."/>
            <person name="Barry K.W."/>
            <person name="Spatafora J."/>
            <person name="Grigoriev I.V."/>
            <person name="Martin F.M."/>
            <person name="Pujade-Renaud V."/>
        </authorList>
    </citation>
    <scope>NUCLEOTIDE SEQUENCE [LARGE SCALE GENOMIC DNA]</scope>
    <source>
        <strain evidence="12 13">Philippines</strain>
    </source>
</reference>
<comment type="subcellular location">
    <subcellularLocation>
        <location evidence="1">Endoplasmic reticulum</location>
    </subcellularLocation>
</comment>
<dbReference type="OrthoDB" id="10267115at2759"/>
<comment type="pathway">
    <text evidence="2">Lipid metabolism; sphingolipid metabolism.</text>
</comment>
<keyword evidence="6" id="KW-0746">Sphingolipid metabolism</keyword>
<name>A0A2T2N2R6_CORCC</name>
<evidence type="ECO:0000256" key="9">
    <source>
        <dbReference type="ARBA" id="ARBA00026112"/>
    </source>
</evidence>
<keyword evidence="8" id="KW-0443">Lipid metabolism</keyword>
<dbReference type="PANTHER" id="PTHR43550">
    <property type="entry name" value="3-KETODIHYDROSPHINGOSINE REDUCTASE"/>
    <property type="match status" value="1"/>
</dbReference>
<evidence type="ECO:0000256" key="10">
    <source>
        <dbReference type="ARBA" id="ARBA00044737"/>
    </source>
</evidence>
<dbReference type="InterPro" id="IPR002347">
    <property type="entry name" value="SDR_fam"/>
</dbReference>
<dbReference type="InterPro" id="IPR036291">
    <property type="entry name" value="NAD(P)-bd_dom_sf"/>
</dbReference>
<evidence type="ECO:0000313" key="12">
    <source>
        <dbReference type="EMBL" id="PSN59732.1"/>
    </source>
</evidence>